<proteinExistence type="predicted"/>
<keyword evidence="1" id="KW-0129">CBS domain</keyword>
<keyword evidence="4" id="KW-1185">Reference proteome</keyword>
<dbReference type="Proteomes" id="UP000264541">
    <property type="component" value="Unassembled WGS sequence"/>
</dbReference>
<comment type="caution">
    <text evidence="3">The sequence shown here is derived from an EMBL/GenBank/DDBJ whole genome shotgun (WGS) entry which is preliminary data.</text>
</comment>
<dbReference type="OrthoDB" id="49104at2"/>
<sequence>MTVNTQTSQSERFETAFNRIHKALMQTIKNARTDKFIELVNKGKSHAFIRYYEPDLCQFAKLRNALVHEKIEEGYYIAEPHEDIVKKIEKIADEFEKPQSALSVATKPVYFFQEEDYLSDVLRIIKKHAHTKFPIYNKKGEYSWLLTSTKIVQYLADNFSDEKLTINAVRVKDLYNNKYKPNILFVSQNSTIFEVEDIFEEFYIKNKKIEGVLITKNGSPSEQPNGIITSRDMLEVEFSD</sequence>
<dbReference type="Gene3D" id="3.10.580.10">
    <property type="entry name" value="CBS-domain"/>
    <property type="match status" value="1"/>
</dbReference>
<evidence type="ECO:0000259" key="2">
    <source>
        <dbReference type="PROSITE" id="PS51371"/>
    </source>
</evidence>
<evidence type="ECO:0000313" key="4">
    <source>
        <dbReference type="Proteomes" id="UP000264541"/>
    </source>
</evidence>
<accession>A0A372LLF5</accession>
<dbReference type="PROSITE" id="PS51371">
    <property type="entry name" value="CBS"/>
    <property type="match status" value="2"/>
</dbReference>
<organism evidence="3 4">
    <name type="scientific">Peribacillus saganii</name>
    <dbReference type="NCBI Taxonomy" id="2303992"/>
    <lineage>
        <taxon>Bacteria</taxon>
        <taxon>Bacillati</taxon>
        <taxon>Bacillota</taxon>
        <taxon>Bacilli</taxon>
        <taxon>Bacillales</taxon>
        <taxon>Bacillaceae</taxon>
        <taxon>Peribacillus</taxon>
    </lineage>
</organism>
<feature type="domain" description="CBS" evidence="2">
    <location>
        <begin position="105"/>
        <end position="162"/>
    </location>
</feature>
<protein>
    <submittedName>
        <fullName evidence="3">CBS domain-containing protein</fullName>
    </submittedName>
</protein>
<dbReference type="RefSeq" id="WP_117327361.1">
    <property type="nucleotide sequence ID" value="NZ_QVTE01000040.1"/>
</dbReference>
<evidence type="ECO:0000256" key="1">
    <source>
        <dbReference type="PROSITE-ProRule" id="PRU00703"/>
    </source>
</evidence>
<evidence type="ECO:0000313" key="3">
    <source>
        <dbReference type="EMBL" id="RFU67652.1"/>
    </source>
</evidence>
<dbReference type="EMBL" id="QVTE01000040">
    <property type="protein sequence ID" value="RFU67652.1"/>
    <property type="molecule type" value="Genomic_DNA"/>
</dbReference>
<name>A0A372LLF5_9BACI</name>
<dbReference type="InterPro" id="IPR046342">
    <property type="entry name" value="CBS_dom_sf"/>
</dbReference>
<reference evidence="3 4" key="1">
    <citation type="submission" date="2018-08" db="EMBL/GenBank/DDBJ databases">
        <title>Bacillus chawlae sp. nov., Bacillus glennii sp. nov., and Bacillus saganii sp. nov. Isolated from the Vehicle Assembly Building at Kennedy Space Center where the Viking Spacecraft were Assembled.</title>
        <authorList>
            <person name="Seuylemezian A."/>
            <person name="Vaishampayan P."/>
        </authorList>
    </citation>
    <scope>NUCLEOTIDE SEQUENCE [LARGE SCALE GENOMIC DNA]</scope>
    <source>
        <strain evidence="3 4">V47-23a</strain>
    </source>
</reference>
<dbReference type="Pfam" id="PF00571">
    <property type="entry name" value="CBS"/>
    <property type="match status" value="1"/>
</dbReference>
<gene>
    <name evidence="3" type="ORF">D0469_13985</name>
</gene>
<dbReference type="InterPro" id="IPR000644">
    <property type="entry name" value="CBS_dom"/>
</dbReference>
<dbReference type="SUPFAM" id="SSF54631">
    <property type="entry name" value="CBS-domain pair"/>
    <property type="match status" value="1"/>
</dbReference>
<feature type="domain" description="CBS" evidence="2">
    <location>
        <begin position="179"/>
        <end position="240"/>
    </location>
</feature>
<dbReference type="AlphaFoldDB" id="A0A372LLF5"/>